<dbReference type="EMBL" id="CP065592">
    <property type="protein sequence ID" value="QPQ54831.1"/>
    <property type="molecule type" value="Genomic_DNA"/>
</dbReference>
<dbReference type="GO" id="GO:0031956">
    <property type="term" value="F:medium-chain fatty acid-CoA ligase activity"/>
    <property type="evidence" value="ECO:0007669"/>
    <property type="project" value="TreeGrafter"/>
</dbReference>
<dbReference type="KEGG" id="sflv:IC614_10975"/>
<dbReference type="SUPFAM" id="SSF56801">
    <property type="entry name" value="Acetyl-CoA synthetase-like"/>
    <property type="match status" value="1"/>
</dbReference>
<protein>
    <submittedName>
        <fullName evidence="3">Acyl--CoA ligase</fullName>
    </submittedName>
</protein>
<keyword evidence="3" id="KW-0436">Ligase</keyword>
<evidence type="ECO:0000259" key="1">
    <source>
        <dbReference type="Pfam" id="PF00501"/>
    </source>
</evidence>
<dbReference type="PANTHER" id="PTHR43201:SF32">
    <property type="entry name" value="2-SUCCINYLBENZOATE--COA LIGASE, CHLOROPLASTIC_PEROXISOMAL"/>
    <property type="match status" value="1"/>
</dbReference>
<dbReference type="InterPro" id="IPR025110">
    <property type="entry name" value="AMP-bd_C"/>
</dbReference>
<evidence type="ECO:0000259" key="2">
    <source>
        <dbReference type="Pfam" id="PF13193"/>
    </source>
</evidence>
<dbReference type="Proteomes" id="UP000594873">
    <property type="component" value="Chromosome"/>
</dbReference>
<evidence type="ECO:0000313" key="4">
    <source>
        <dbReference type="Proteomes" id="UP000594873"/>
    </source>
</evidence>
<keyword evidence="4" id="KW-1185">Reference proteome</keyword>
<dbReference type="PANTHER" id="PTHR43201">
    <property type="entry name" value="ACYL-COA SYNTHETASE"/>
    <property type="match status" value="1"/>
</dbReference>
<evidence type="ECO:0000313" key="3">
    <source>
        <dbReference type="EMBL" id="QPQ54831.1"/>
    </source>
</evidence>
<organism evidence="3 4">
    <name type="scientific">Allosphingosinicella flava</name>
    <dbReference type="NCBI Taxonomy" id="2771430"/>
    <lineage>
        <taxon>Bacteria</taxon>
        <taxon>Pseudomonadati</taxon>
        <taxon>Pseudomonadota</taxon>
        <taxon>Alphaproteobacteria</taxon>
        <taxon>Sphingomonadales</taxon>
        <taxon>Sphingomonadaceae</taxon>
        <taxon>Allosphingosinicella</taxon>
    </lineage>
</organism>
<accession>A0A7T2GJ78</accession>
<sequence length="560" mass="59783">MPSALDLKFETVLDAVTGPGGPIQIGRDDNGRAIVQNFPQTLPAFFDAFCALNADTIGVISNGERLTFAELNAVATRVAKALIGGHGVKKGDRVAIAMRNCTAWIVSYIAVVKAGGIAVLINGWWQADELAHGLALTEPVLVLADAPRAARIAATGVAGAILTLHIDQPIEGAMAPVLDRDGENAALPDVSPEDDATILFTSGSTGLSKGAVSTHRAVCNATYAYTISLICLKGILESEGRPPVNPPRTLVCVPLFHVTGEVPVMLNSFVIARGLVLMPKWDAGEALRLIEQETVTYFVGVPTMSLELMQHPDRDKYDLSSLTDIAAGGAARPVAHVKRLQESFATAQPALGYGLTETNATGCGNFWSNYAAKPASTGRAQAPLVEVAIFGAEDRHMPVGERGEIGIRGAGNIHAYWRNPEATATLFTPDGYVRTGDIGYLDEDGYLFIVDRKKDIIIRGGENISCQEVEAAIYAHPAVSEAAVFGLSDERLGEVPGAVVYCEHRQGLDEEGLRVFLEQRLARFKIPAVLWFVDEPLPKLGTGKIDKVVLRDAYRARAAA</sequence>
<proteinExistence type="predicted"/>
<name>A0A7T2GJ78_9SPHN</name>
<dbReference type="InterPro" id="IPR045851">
    <property type="entry name" value="AMP-bd_C_sf"/>
</dbReference>
<dbReference type="InterPro" id="IPR000873">
    <property type="entry name" value="AMP-dep_synth/lig_dom"/>
</dbReference>
<dbReference type="GO" id="GO:0006631">
    <property type="term" value="P:fatty acid metabolic process"/>
    <property type="evidence" value="ECO:0007669"/>
    <property type="project" value="TreeGrafter"/>
</dbReference>
<gene>
    <name evidence="3" type="ORF">IC614_10975</name>
</gene>
<dbReference type="RefSeq" id="WP_200971494.1">
    <property type="nucleotide sequence ID" value="NZ_CP065592.1"/>
</dbReference>
<dbReference type="Gene3D" id="3.30.300.30">
    <property type="match status" value="1"/>
</dbReference>
<dbReference type="Gene3D" id="2.30.38.10">
    <property type="entry name" value="Luciferase, Domain 3"/>
    <property type="match status" value="1"/>
</dbReference>
<dbReference type="AlphaFoldDB" id="A0A7T2GJ78"/>
<dbReference type="Gene3D" id="3.40.50.980">
    <property type="match status" value="2"/>
</dbReference>
<dbReference type="Pfam" id="PF13193">
    <property type="entry name" value="AMP-binding_C"/>
    <property type="match status" value="1"/>
</dbReference>
<feature type="domain" description="AMP-binding enzyme C-terminal" evidence="2">
    <location>
        <begin position="468"/>
        <end position="544"/>
    </location>
</feature>
<feature type="domain" description="AMP-dependent synthetase/ligase" evidence="1">
    <location>
        <begin position="49"/>
        <end position="417"/>
    </location>
</feature>
<dbReference type="PROSITE" id="PS00455">
    <property type="entry name" value="AMP_BINDING"/>
    <property type="match status" value="1"/>
</dbReference>
<dbReference type="Pfam" id="PF00501">
    <property type="entry name" value="AMP-binding"/>
    <property type="match status" value="1"/>
</dbReference>
<dbReference type="InterPro" id="IPR020845">
    <property type="entry name" value="AMP-binding_CS"/>
</dbReference>
<reference evidence="3 4" key="1">
    <citation type="submission" date="2020-11" db="EMBL/GenBank/DDBJ databases">
        <title>Genome seq and assembly of Sphingosinicella sp.</title>
        <authorList>
            <person name="Chhetri G."/>
        </authorList>
    </citation>
    <scope>NUCLEOTIDE SEQUENCE [LARGE SCALE GENOMIC DNA]</scope>
    <source>
        <strain evidence="3 4">UDD2</strain>
    </source>
</reference>